<dbReference type="FunFam" id="3.20.10.10:FF:000002">
    <property type="entry name" value="D-alanine aminotransferase"/>
    <property type="match status" value="1"/>
</dbReference>
<evidence type="ECO:0000313" key="16">
    <source>
        <dbReference type="Proteomes" id="UP000632195"/>
    </source>
</evidence>
<comment type="pathway">
    <text evidence="2 14">Amino-acid biosynthesis; L-isoleucine biosynthesis; L-isoleucine from 2-oxobutanoate: step 4/4.</text>
</comment>
<dbReference type="GO" id="GO:0008652">
    <property type="term" value="P:amino acid biosynthetic process"/>
    <property type="evidence" value="ECO:0007669"/>
    <property type="project" value="UniProtKB-KW"/>
</dbReference>
<keyword evidence="16" id="KW-1185">Reference proteome</keyword>
<dbReference type="GO" id="GO:0004084">
    <property type="term" value="F:branched-chain-amino-acid transaminase activity"/>
    <property type="evidence" value="ECO:0007669"/>
    <property type="project" value="UniProtKB-EC"/>
</dbReference>
<dbReference type="AlphaFoldDB" id="A0AA37BQS3"/>
<evidence type="ECO:0000256" key="14">
    <source>
        <dbReference type="RuleBase" id="RU364094"/>
    </source>
</evidence>
<protein>
    <recommendedName>
        <fullName evidence="14">Branched-chain-amino-acid aminotransferase</fullName>
        <shortName evidence="14">BCAT</shortName>
        <ecNumber evidence="14">2.6.1.42</ecNumber>
    </recommendedName>
</protein>
<reference evidence="15" key="2">
    <citation type="submission" date="2022-09" db="EMBL/GenBank/DDBJ databases">
        <authorList>
            <person name="Sun Q."/>
            <person name="Ohkuma M."/>
        </authorList>
    </citation>
    <scope>NUCLEOTIDE SEQUENCE</scope>
    <source>
        <strain evidence="15">JCM 13583</strain>
    </source>
</reference>
<gene>
    <name evidence="14 15" type="primary">ilvE</name>
    <name evidence="15" type="ORF">GCM10007108_03970</name>
</gene>
<comment type="catalytic activity">
    <reaction evidence="11 14">
        <text>L-valine + 2-oxoglutarate = 3-methyl-2-oxobutanoate + L-glutamate</text>
        <dbReference type="Rhea" id="RHEA:24813"/>
        <dbReference type="ChEBI" id="CHEBI:11851"/>
        <dbReference type="ChEBI" id="CHEBI:16810"/>
        <dbReference type="ChEBI" id="CHEBI:29985"/>
        <dbReference type="ChEBI" id="CHEBI:57762"/>
        <dbReference type="EC" id="2.6.1.42"/>
    </reaction>
</comment>
<dbReference type="EMBL" id="BMNY01000001">
    <property type="protein sequence ID" value="GGM69036.1"/>
    <property type="molecule type" value="Genomic_DNA"/>
</dbReference>
<accession>A0AA37BQS3</accession>
<evidence type="ECO:0000256" key="3">
    <source>
        <dbReference type="ARBA" id="ARBA00004931"/>
    </source>
</evidence>
<evidence type="ECO:0000256" key="4">
    <source>
        <dbReference type="ARBA" id="ARBA00005072"/>
    </source>
</evidence>
<comment type="pathway">
    <text evidence="4 14">Amino-acid biosynthesis; L-leucine biosynthesis; L-leucine from 3-methyl-2-oxobutanoate: step 4/4.</text>
</comment>
<dbReference type="NCBIfam" id="TIGR01122">
    <property type="entry name" value="ilvE_I"/>
    <property type="match status" value="1"/>
</dbReference>
<dbReference type="InterPro" id="IPR033939">
    <property type="entry name" value="BCAT_family"/>
</dbReference>
<keyword evidence="10 14" id="KW-0100">Branched-chain amino acid biosynthesis</keyword>
<evidence type="ECO:0000256" key="8">
    <source>
        <dbReference type="ARBA" id="ARBA00022679"/>
    </source>
</evidence>
<sequence>MFSSMSQYDSLKVWLDGKMVGYSEATVPILTHSMQYGSGIFEGIRAYPLPDGSAGIFRLSDHMERFVNTARIYGMNLRYTKEELEDAVMEVVAANGLSSCYIRPFAFYNDDRIGLSVKDKKVSVYIAAVPLGNYFSDKNSGIRCRTSSWHRISSSVLPVQAKASGNYLNSIIANSEARRSGFDEAILTSPEGYLAEGPGENIFLVKKGKVLTPGDESDILIGITRDTVMTIARDLGYEVVARQIHREELYIADEAFFCGTAAEITPIVEVDGIRIGQGRPGNVTSRITEALYRAVRGDTVHREWITSVSIAEKVSGSQRS</sequence>
<comment type="catalytic activity">
    <reaction evidence="12 14">
        <text>L-isoleucine + 2-oxoglutarate = (S)-3-methyl-2-oxopentanoate + L-glutamate</text>
        <dbReference type="Rhea" id="RHEA:24801"/>
        <dbReference type="ChEBI" id="CHEBI:16810"/>
        <dbReference type="ChEBI" id="CHEBI:29985"/>
        <dbReference type="ChEBI" id="CHEBI:35146"/>
        <dbReference type="ChEBI" id="CHEBI:58045"/>
        <dbReference type="EC" id="2.6.1.42"/>
    </reaction>
</comment>
<dbReference type="Pfam" id="PF01063">
    <property type="entry name" value="Aminotran_4"/>
    <property type="match status" value="1"/>
</dbReference>
<keyword evidence="7 14" id="KW-0028">Amino-acid biosynthesis</keyword>
<evidence type="ECO:0000256" key="1">
    <source>
        <dbReference type="ARBA" id="ARBA00001933"/>
    </source>
</evidence>
<evidence type="ECO:0000313" key="15">
    <source>
        <dbReference type="EMBL" id="GGM69036.1"/>
    </source>
</evidence>
<dbReference type="SUPFAM" id="SSF56752">
    <property type="entry name" value="D-aminoacid aminotransferase-like PLP-dependent enzymes"/>
    <property type="match status" value="1"/>
</dbReference>
<name>A0AA37BQS3_9ARCH</name>
<dbReference type="PANTHER" id="PTHR42743">
    <property type="entry name" value="AMINO-ACID AMINOTRANSFERASE"/>
    <property type="match status" value="1"/>
</dbReference>
<keyword evidence="9 14" id="KW-0663">Pyridoxal phosphate</keyword>
<dbReference type="InterPro" id="IPR043131">
    <property type="entry name" value="BCAT-like_N"/>
</dbReference>
<organism evidence="15 16">
    <name type="scientific">Thermogymnomonas acidicola</name>
    <dbReference type="NCBI Taxonomy" id="399579"/>
    <lineage>
        <taxon>Archaea</taxon>
        <taxon>Methanobacteriati</taxon>
        <taxon>Thermoplasmatota</taxon>
        <taxon>Thermoplasmata</taxon>
        <taxon>Thermoplasmatales</taxon>
        <taxon>Thermogymnomonas</taxon>
    </lineage>
</organism>
<dbReference type="InterPro" id="IPR043132">
    <property type="entry name" value="BCAT-like_C"/>
</dbReference>
<evidence type="ECO:0000256" key="5">
    <source>
        <dbReference type="ARBA" id="ARBA00009320"/>
    </source>
</evidence>
<evidence type="ECO:0000256" key="2">
    <source>
        <dbReference type="ARBA" id="ARBA00004824"/>
    </source>
</evidence>
<dbReference type="InterPro" id="IPR005785">
    <property type="entry name" value="B_amino_transI"/>
</dbReference>
<dbReference type="GO" id="GO:0009082">
    <property type="term" value="P:branched-chain amino acid biosynthetic process"/>
    <property type="evidence" value="ECO:0007669"/>
    <property type="project" value="UniProtKB-KW"/>
</dbReference>
<dbReference type="CDD" id="cd01557">
    <property type="entry name" value="BCAT_beta_family"/>
    <property type="match status" value="1"/>
</dbReference>
<keyword evidence="8 14" id="KW-0808">Transferase</keyword>
<reference evidence="15" key="1">
    <citation type="journal article" date="2014" name="Int. J. Syst. Evol. Microbiol.">
        <title>Complete genome sequence of Corynebacterium casei LMG S-19264T (=DSM 44701T), isolated from a smear-ripened cheese.</title>
        <authorList>
            <consortium name="US DOE Joint Genome Institute (JGI-PGF)"/>
            <person name="Walter F."/>
            <person name="Albersmeier A."/>
            <person name="Kalinowski J."/>
            <person name="Ruckert C."/>
        </authorList>
    </citation>
    <scope>NUCLEOTIDE SEQUENCE</scope>
    <source>
        <strain evidence="15">JCM 13583</strain>
    </source>
</reference>
<evidence type="ECO:0000256" key="7">
    <source>
        <dbReference type="ARBA" id="ARBA00022605"/>
    </source>
</evidence>
<comment type="caution">
    <text evidence="15">The sequence shown here is derived from an EMBL/GenBank/DDBJ whole genome shotgun (WGS) entry which is preliminary data.</text>
</comment>
<keyword evidence="6 14" id="KW-0032">Aminotransferase</keyword>
<comment type="similarity">
    <text evidence="5 14">Belongs to the class-IV pyridoxal-phosphate-dependent aminotransferase family.</text>
</comment>
<comment type="pathway">
    <text evidence="3 14">Amino-acid biosynthesis; L-valine biosynthesis; L-valine from pyruvate: step 4/4.</text>
</comment>
<evidence type="ECO:0000256" key="10">
    <source>
        <dbReference type="ARBA" id="ARBA00023304"/>
    </source>
</evidence>
<dbReference type="InterPro" id="IPR050571">
    <property type="entry name" value="Class-IV_PLP-Dep_Aminotrnsfr"/>
</dbReference>
<evidence type="ECO:0000256" key="6">
    <source>
        <dbReference type="ARBA" id="ARBA00022576"/>
    </source>
</evidence>
<comment type="catalytic activity">
    <reaction evidence="13 14">
        <text>L-leucine + 2-oxoglutarate = 4-methyl-2-oxopentanoate + L-glutamate</text>
        <dbReference type="Rhea" id="RHEA:18321"/>
        <dbReference type="ChEBI" id="CHEBI:16810"/>
        <dbReference type="ChEBI" id="CHEBI:17865"/>
        <dbReference type="ChEBI" id="CHEBI:29985"/>
        <dbReference type="ChEBI" id="CHEBI:57427"/>
        <dbReference type="EC" id="2.6.1.42"/>
    </reaction>
</comment>
<comment type="function">
    <text evidence="14">Acts on leucine, isoleucine and valine.</text>
</comment>
<evidence type="ECO:0000256" key="11">
    <source>
        <dbReference type="ARBA" id="ARBA00048212"/>
    </source>
</evidence>
<evidence type="ECO:0000256" key="9">
    <source>
        <dbReference type="ARBA" id="ARBA00022898"/>
    </source>
</evidence>
<comment type="cofactor">
    <cofactor evidence="1 14">
        <name>pyridoxal 5'-phosphate</name>
        <dbReference type="ChEBI" id="CHEBI:597326"/>
    </cofactor>
</comment>
<dbReference type="InterPro" id="IPR036038">
    <property type="entry name" value="Aminotransferase-like"/>
</dbReference>
<evidence type="ECO:0000256" key="13">
    <source>
        <dbReference type="ARBA" id="ARBA00049229"/>
    </source>
</evidence>
<dbReference type="Gene3D" id="3.30.470.10">
    <property type="match status" value="1"/>
</dbReference>
<evidence type="ECO:0000256" key="12">
    <source>
        <dbReference type="ARBA" id="ARBA00048798"/>
    </source>
</evidence>
<dbReference type="PANTHER" id="PTHR42743:SF11">
    <property type="entry name" value="AMINODEOXYCHORISMATE LYASE"/>
    <property type="match status" value="1"/>
</dbReference>
<dbReference type="Gene3D" id="3.20.10.10">
    <property type="entry name" value="D-amino Acid Aminotransferase, subunit A, domain 2"/>
    <property type="match status" value="1"/>
</dbReference>
<dbReference type="Proteomes" id="UP000632195">
    <property type="component" value="Unassembled WGS sequence"/>
</dbReference>
<dbReference type="InterPro" id="IPR001544">
    <property type="entry name" value="Aminotrans_IV"/>
</dbReference>
<proteinExistence type="inferred from homology"/>
<dbReference type="EC" id="2.6.1.42" evidence="14"/>
<dbReference type="NCBIfam" id="NF005146">
    <property type="entry name" value="PRK06606.1"/>
    <property type="match status" value="1"/>
</dbReference>